<dbReference type="SUPFAM" id="SSF101576">
    <property type="entry name" value="Supernatant protein factor (SPF), C-terminal domain"/>
    <property type="match status" value="1"/>
</dbReference>
<dbReference type="OrthoDB" id="1929172at2759"/>
<feature type="domain" description="GOLD" evidence="10">
    <location>
        <begin position="9"/>
        <end position="92"/>
    </location>
</feature>
<evidence type="ECO:0000256" key="5">
    <source>
        <dbReference type="ARBA" id="ARBA00022989"/>
    </source>
</evidence>
<evidence type="ECO:0000256" key="9">
    <source>
        <dbReference type="SAM" id="Phobius"/>
    </source>
</evidence>
<keyword evidence="4" id="KW-0732">Signal</keyword>
<evidence type="ECO:0000256" key="4">
    <source>
        <dbReference type="ARBA" id="ARBA00022729"/>
    </source>
</evidence>
<proteinExistence type="inferred from homology"/>
<protein>
    <recommendedName>
        <fullName evidence="10">GOLD domain-containing protein</fullName>
    </recommendedName>
</protein>
<comment type="caution">
    <text evidence="11">The sequence shown here is derived from an EMBL/GenBank/DDBJ whole genome shotgun (WGS) entry which is preliminary data.</text>
</comment>
<evidence type="ECO:0000256" key="7">
    <source>
        <dbReference type="ARBA" id="ARBA00037847"/>
    </source>
</evidence>
<sequence>MYSIPSGSRECFYVWNDQAGKKINFYFAIEEGGDFDIDFDVHTPSKRAIMKEHHHKVGDYILTGNEVGEYSFCFQNGQSSSGDKMILFDLNVENEVRNNDVSRLKKETEMQSSIFRLGGELQHIHRVQRYLRLRENRHFATLISTEKRVWWFALLESFLVGVVAVIQVCGIQALFTAKKSRR</sequence>
<evidence type="ECO:0000256" key="2">
    <source>
        <dbReference type="ARBA" id="ARBA00007104"/>
    </source>
</evidence>
<evidence type="ECO:0000256" key="8">
    <source>
        <dbReference type="RuleBase" id="RU003827"/>
    </source>
</evidence>
<reference evidence="11" key="1">
    <citation type="submission" date="2022-07" db="EMBL/GenBank/DDBJ databases">
        <title>Phylogenomic reconstructions and comparative analyses of Kickxellomycotina fungi.</title>
        <authorList>
            <person name="Reynolds N.K."/>
            <person name="Stajich J.E."/>
            <person name="Barry K."/>
            <person name="Grigoriev I.V."/>
            <person name="Crous P."/>
            <person name="Smith M.E."/>
        </authorList>
    </citation>
    <scope>NUCLEOTIDE SEQUENCE</scope>
    <source>
        <strain evidence="11">NBRC 100468</strain>
    </source>
</reference>
<organism evidence="11 12">
    <name type="scientific">Mycoemilia scoparia</name>
    <dbReference type="NCBI Taxonomy" id="417184"/>
    <lineage>
        <taxon>Eukaryota</taxon>
        <taxon>Fungi</taxon>
        <taxon>Fungi incertae sedis</taxon>
        <taxon>Zoopagomycota</taxon>
        <taxon>Kickxellomycotina</taxon>
        <taxon>Kickxellomycetes</taxon>
        <taxon>Kickxellales</taxon>
        <taxon>Kickxellaceae</taxon>
        <taxon>Mycoemilia</taxon>
    </lineage>
</organism>
<dbReference type="GO" id="GO:0016020">
    <property type="term" value="C:membrane"/>
    <property type="evidence" value="ECO:0007669"/>
    <property type="project" value="UniProtKB-SubCell"/>
</dbReference>
<gene>
    <name evidence="11" type="ORF">H4219_006053</name>
</gene>
<accession>A0A9W7ZK45</accession>
<dbReference type="PANTHER" id="PTHR22811">
    <property type="entry name" value="TRANSMEMBRANE EMP24 DOMAIN-CONTAINING PROTEIN"/>
    <property type="match status" value="1"/>
</dbReference>
<evidence type="ECO:0000256" key="6">
    <source>
        <dbReference type="ARBA" id="ARBA00023136"/>
    </source>
</evidence>
<feature type="transmembrane region" description="Helical" evidence="9">
    <location>
        <begin position="149"/>
        <end position="175"/>
    </location>
</feature>
<evidence type="ECO:0000313" key="12">
    <source>
        <dbReference type="Proteomes" id="UP001150538"/>
    </source>
</evidence>
<dbReference type="AlphaFoldDB" id="A0A9W7ZK45"/>
<comment type="similarity">
    <text evidence="2 8">Belongs to the EMP24/GP25L family.</text>
</comment>
<keyword evidence="5 9" id="KW-1133">Transmembrane helix</keyword>
<dbReference type="Proteomes" id="UP001150538">
    <property type="component" value="Unassembled WGS sequence"/>
</dbReference>
<keyword evidence="12" id="KW-1185">Reference proteome</keyword>
<evidence type="ECO:0000256" key="1">
    <source>
        <dbReference type="ARBA" id="ARBA00004479"/>
    </source>
</evidence>
<dbReference type="Pfam" id="PF01105">
    <property type="entry name" value="EMP24_GP25L"/>
    <property type="match status" value="1"/>
</dbReference>
<evidence type="ECO:0000313" key="11">
    <source>
        <dbReference type="EMBL" id="KAJ1911067.1"/>
    </source>
</evidence>
<dbReference type="GO" id="GO:0012505">
    <property type="term" value="C:endomembrane system"/>
    <property type="evidence" value="ECO:0007669"/>
    <property type="project" value="UniProtKB-SubCell"/>
</dbReference>
<evidence type="ECO:0000256" key="3">
    <source>
        <dbReference type="ARBA" id="ARBA00022692"/>
    </source>
</evidence>
<comment type="subcellular location">
    <subcellularLocation>
        <location evidence="7">Endomembrane system</location>
        <topology evidence="7">Single-pass membrane protein</topology>
    </subcellularLocation>
    <subcellularLocation>
        <location evidence="1 8">Membrane</location>
        <topology evidence="1 8">Single-pass type I membrane protein</topology>
    </subcellularLocation>
</comment>
<dbReference type="InterPro" id="IPR036598">
    <property type="entry name" value="GOLD_dom_sf"/>
</dbReference>
<evidence type="ECO:0000259" key="10">
    <source>
        <dbReference type="PROSITE" id="PS50866"/>
    </source>
</evidence>
<dbReference type="SMART" id="SM01190">
    <property type="entry name" value="EMP24_GP25L"/>
    <property type="match status" value="1"/>
</dbReference>
<keyword evidence="6 9" id="KW-0472">Membrane</keyword>
<dbReference type="EMBL" id="JANBPU010000492">
    <property type="protein sequence ID" value="KAJ1911067.1"/>
    <property type="molecule type" value="Genomic_DNA"/>
</dbReference>
<dbReference type="InterPro" id="IPR009038">
    <property type="entry name" value="GOLD_dom"/>
</dbReference>
<dbReference type="PROSITE" id="PS50866">
    <property type="entry name" value="GOLD"/>
    <property type="match status" value="1"/>
</dbReference>
<dbReference type="InterPro" id="IPR015720">
    <property type="entry name" value="Emp24-like"/>
</dbReference>
<keyword evidence="3 8" id="KW-0812">Transmembrane</keyword>
<name>A0A9W7ZK45_9FUNG</name>